<sequence>MIHDGLVLDIDTGTGSLRVGLFNLQSQTLGFAECSYEYHPSLGRAEQHPASWWEALVGTVQECLAHSGINRFQRVKAH</sequence>
<protein>
    <recommendedName>
        <fullName evidence="1">Carbohydrate kinase FGGY N-terminal domain-containing protein</fullName>
    </recommendedName>
</protein>
<reference evidence="2 3" key="1">
    <citation type="journal article" date="2021" name="Int. J. Syst. Evol. Microbiol.">
        <title>Reticulibacter mediterranei gen. nov., sp. nov., within the new family Reticulibacteraceae fam. nov., and Ktedonospora formicarum gen. nov., sp. nov., Ktedonobacter robiniae sp. nov., Dictyobacter formicarum sp. nov. and Dictyobacter arantiisoli sp. nov., belonging to the class Ktedonobacteria.</title>
        <authorList>
            <person name="Yabe S."/>
            <person name="Zheng Y."/>
            <person name="Wang C.M."/>
            <person name="Sakai Y."/>
            <person name="Abe K."/>
            <person name="Yokota A."/>
            <person name="Donadio S."/>
            <person name="Cavaletti L."/>
            <person name="Monciardini P."/>
        </authorList>
    </citation>
    <scope>NUCLEOTIDE SEQUENCE [LARGE SCALE GENOMIC DNA]</scope>
    <source>
        <strain evidence="2 3">SOSP1-9</strain>
    </source>
</reference>
<accession>A0ABQ3V7V2</accession>
<dbReference type="EMBL" id="BNJJ01000001">
    <property type="protein sequence ID" value="GHO82212.1"/>
    <property type="molecule type" value="Genomic_DNA"/>
</dbReference>
<comment type="caution">
    <text evidence="2">The sequence shown here is derived from an EMBL/GenBank/DDBJ whole genome shotgun (WGS) entry which is preliminary data.</text>
</comment>
<evidence type="ECO:0000313" key="3">
    <source>
        <dbReference type="Proteomes" id="UP000635565"/>
    </source>
</evidence>
<gene>
    <name evidence="2" type="ORF">KSZ_02180</name>
</gene>
<dbReference type="RefSeq" id="WP_201359910.1">
    <property type="nucleotide sequence ID" value="NZ_BNJJ01000001.1"/>
</dbReference>
<dbReference type="SUPFAM" id="SSF53067">
    <property type="entry name" value="Actin-like ATPase domain"/>
    <property type="match status" value="1"/>
</dbReference>
<dbReference type="InterPro" id="IPR043129">
    <property type="entry name" value="ATPase_NBD"/>
</dbReference>
<dbReference type="Pfam" id="PF00370">
    <property type="entry name" value="FGGY_N"/>
    <property type="match status" value="1"/>
</dbReference>
<dbReference type="Proteomes" id="UP000635565">
    <property type="component" value="Unassembled WGS sequence"/>
</dbReference>
<feature type="domain" description="Carbohydrate kinase FGGY N-terminal" evidence="1">
    <location>
        <begin position="7"/>
        <end position="71"/>
    </location>
</feature>
<dbReference type="InterPro" id="IPR018484">
    <property type="entry name" value="FGGY_N"/>
</dbReference>
<proteinExistence type="predicted"/>
<organism evidence="2 3">
    <name type="scientific">Dictyobacter formicarum</name>
    <dbReference type="NCBI Taxonomy" id="2778368"/>
    <lineage>
        <taxon>Bacteria</taxon>
        <taxon>Bacillati</taxon>
        <taxon>Chloroflexota</taxon>
        <taxon>Ktedonobacteria</taxon>
        <taxon>Ktedonobacterales</taxon>
        <taxon>Dictyobacteraceae</taxon>
        <taxon>Dictyobacter</taxon>
    </lineage>
</organism>
<dbReference type="Gene3D" id="3.30.420.40">
    <property type="match status" value="1"/>
</dbReference>
<name>A0ABQ3V7V2_9CHLR</name>
<evidence type="ECO:0000313" key="2">
    <source>
        <dbReference type="EMBL" id="GHO82212.1"/>
    </source>
</evidence>
<evidence type="ECO:0000259" key="1">
    <source>
        <dbReference type="Pfam" id="PF00370"/>
    </source>
</evidence>
<keyword evidence="3" id="KW-1185">Reference proteome</keyword>